<sequence>MDNIDLEFGPLRKSTQKIDSDKILQNLTNDPAQNNILKSIPLIPIRRNSQSNQDEEIVKPLMKNTSDKRKGIEDLDTHETLKKIKLFNTKQNTHETIDEDIQFNDFKKLLLSKLNHKKLSENEPFKEPFKFLKNIRLELDRILKQAIIQKESHSCIMIGQRNSYKSFLLNGEINELYKNYKDQFITIRLNGFIHTEKDAIKSLAIQLEKQLATIHNTYRDDLSTDSISDGSLTEVFEKILRILDTSTNMNDNASMNKSKITVLFIFDEIDTFAGPVRQTLLYNLFDMVEHSRIPVCIIGTTTKLNVIETLEKRVKSRFSQRLIYMPQIENANEFSDISKELLEIKFKDSDTRDGIFVQNWNKFINEQLSSFDSPLSKYVKENYETFNSIVYFKTSLIPLVQSAKSYDELQNSFTVFEKLKSYSKNQLADSYPAKVKSLSDLELAILLASTRVSEKSRDSFSNFNLTYAEFTEMIKGLNAKIPTLAPESPVKATNDKSKPQKVINFDNTIKIWSKKDVKNVWESLITLDLLTEKGDIGMRETAMAAFYASNYQFHGTKITFDLRQYQPQITLQELRSIVPKSSMYYSWTAL</sequence>
<dbReference type="PANTHER" id="PTHR12087">
    <property type="entry name" value="ORIGIN RECOGNITION COMPLEX SUBUNIT 4"/>
    <property type="match status" value="1"/>
</dbReference>
<reference evidence="7 8" key="1">
    <citation type="journal article" date="2011" name="Proc. Natl. Acad. Sci. U.S.A.">
        <title>Evolutionary erosion of yeast sex chromosomes by mating-type switching accidents.</title>
        <authorList>
            <person name="Gordon J.L."/>
            <person name="Armisen D."/>
            <person name="Proux-Wera E."/>
            <person name="Oheigeartaigh S.S."/>
            <person name="Byrne K.P."/>
            <person name="Wolfe K.H."/>
        </authorList>
    </citation>
    <scope>NUCLEOTIDE SEQUENCE [LARGE SCALE GENOMIC DNA]</scope>
    <source>
        <strain evidence="8">ATCC 24235 / CBS 4417 / NBRC 1672 / NRRL Y-8282 / UCD 70-5</strain>
    </source>
</reference>
<keyword evidence="4" id="KW-0238">DNA-binding</keyword>
<evidence type="ECO:0000256" key="3">
    <source>
        <dbReference type="ARBA" id="ARBA00022705"/>
    </source>
</evidence>
<dbReference type="Pfam" id="PF14629">
    <property type="entry name" value="ORC4_C"/>
    <property type="match status" value="1"/>
</dbReference>
<dbReference type="GO" id="GO:0006267">
    <property type="term" value="P:pre-replicative complex assembly involved in nuclear cell cycle DNA replication"/>
    <property type="evidence" value="ECO:0007669"/>
    <property type="project" value="EnsemblFungi"/>
</dbReference>
<dbReference type="STRING" id="1071381.G8BVE5"/>
<dbReference type="Gene3D" id="3.40.50.300">
    <property type="entry name" value="P-loop containing nucleotide triphosphate hydrolases"/>
    <property type="match status" value="1"/>
</dbReference>
<dbReference type="GO" id="GO:0031261">
    <property type="term" value="C:DNA replication preinitiation complex"/>
    <property type="evidence" value="ECO:0007669"/>
    <property type="project" value="EnsemblFungi"/>
</dbReference>
<evidence type="ECO:0000256" key="4">
    <source>
        <dbReference type="ARBA" id="ARBA00023125"/>
    </source>
</evidence>
<dbReference type="KEGG" id="tpf:TPHA_0G00360"/>
<keyword evidence="3" id="KW-0235">DNA replication</keyword>
<evidence type="ECO:0000313" key="7">
    <source>
        <dbReference type="EMBL" id="CCE63873.1"/>
    </source>
</evidence>
<dbReference type="Proteomes" id="UP000005666">
    <property type="component" value="Chromosome 7"/>
</dbReference>
<dbReference type="GO" id="GO:0006270">
    <property type="term" value="P:DNA replication initiation"/>
    <property type="evidence" value="ECO:0007669"/>
    <property type="project" value="EnsemblFungi"/>
</dbReference>
<dbReference type="OrthoDB" id="343623at2759"/>
<dbReference type="InterPro" id="IPR027417">
    <property type="entry name" value="P-loop_NTPase"/>
</dbReference>
<accession>G8BVE5</accession>
<dbReference type="GO" id="GO:0005656">
    <property type="term" value="C:nuclear pre-replicative complex"/>
    <property type="evidence" value="ECO:0007669"/>
    <property type="project" value="EnsemblFungi"/>
</dbReference>
<evidence type="ECO:0000256" key="5">
    <source>
        <dbReference type="ARBA" id="ARBA00023242"/>
    </source>
</evidence>
<dbReference type="GO" id="GO:0030466">
    <property type="term" value="P:silent mating-type cassette heterochromatin formation"/>
    <property type="evidence" value="ECO:0007669"/>
    <property type="project" value="EnsemblFungi"/>
</dbReference>
<feature type="domain" description="Origin recognition complex subunit 4 C-terminal" evidence="6">
    <location>
        <begin position="337"/>
        <end position="578"/>
    </location>
</feature>
<evidence type="ECO:0000256" key="2">
    <source>
        <dbReference type="ARBA" id="ARBA00005334"/>
    </source>
</evidence>
<name>G8BVE5_TETPH</name>
<dbReference type="OMA" id="QRIIYMP"/>
<keyword evidence="5" id="KW-0539">Nucleus</keyword>
<dbReference type="InterPro" id="IPR032705">
    <property type="entry name" value="ORC4_C"/>
</dbReference>
<dbReference type="AlphaFoldDB" id="G8BVE5"/>
<organism evidence="7 8">
    <name type="scientific">Tetrapisispora phaffii (strain ATCC 24235 / CBS 4417 / NBRC 1672 / NRRL Y-8282 / UCD 70-5)</name>
    <name type="common">Yeast</name>
    <name type="synonym">Fabospora phaffii</name>
    <dbReference type="NCBI Taxonomy" id="1071381"/>
    <lineage>
        <taxon>Eukaryota</taxon>
        <taxon>Fungi</taxon>
        <taxon>Dikarya</taxon>
        <taxon>Ascomycota</taxon>
        <taxon>Saccharomycotina</taxon>
        <taxon>Saccharomycetes</taxon>
        <taxon>Saccharomycetales</taxon>
        <taxon>Saccharomycetaceae</taxon>
        <taxon>Tetrapisispora</taxon>
    </lineage>
</organism>
<comment type="similarity">
    <text evidence="2">Belongs to the ORC4 family.</text>
</comment>
<dbReference type="InterPro" id="IPR016527">
    <property type="entry name" value="ORC4"/>
</dbReference>
<evidence type="ECO:0000259" key="6">
    <source>
        <dbReference type="Pfam" id="PF14629"/>
    </source>
</evidence>
<dbReference type="SUPFAM" id="SSF52540">
    <property type="entry name" value="P-loop containing nucleoside triphosphate hydrolases"/>
    <property type="match status" value="1"/>
</dbReference>
<proteinExistence type="inferred from homology"/>
<gene>
    <name evidence="7" type="primary">TPHA0G00360</name>
    <name evidence="7" type="ordered locus">TPHA_0G00360</name>
</gene>
<evidence type="ECO:0000313" key="8">
    <source>
        <dbReference type="Proteomes" id="UP000005666"/>
    </source>
</evidence>
<dbReference type="PANTHER" id="PTHR12087:SF0">
    <property type="entry name" value="ORIGIN RECOGNITION COMPLEX SUBUNIT 4"/>
    <property type="match status" value="1"/>
</dbReference>
<dbReference type="HOGENOM" id="CLU_007115_4_0_1"/>
<comment type="subcellular location">
    <subcellularLocation>
        <location evidence="1">Nucleus</location>
    </subcellularLocation>
</comment>
<keyword evidence="8" id="KW-1185">Reference proteome</keyword>
<protein>
    <recommendedName>
        <fullName evidence="6">Origin recognition complex subunit 4 C-terminal domain-containing protein</fullName>
    </recommendedName>
</protein>
<evidence type="ECO:0000256" key="1">
    <source>
        <dbReference type="ARBA" id="ARBA00004123"/>
    </source>
</evidence>
<dbReference type="GO" id="GO:0005664">
    <property type="term" value="C:nuclear origin of replication recognition complex"/>
    <property type="evidence" value="ECO:0007669"/>
    <property type="project" value="EnsemblFungi"/>
</dbReference>
<dbReference type="eggNOG" id="KOG2228">
    <property type="taxonomic scope" value="Eukaryota"/>
</dbReference>
<dbReference type="GO" id="GO:0003688">
    <property type="term" value="F:DNA replication origin binding"/>
    <property type="evidence" value="ECO:0007669"/>
    <property type="project" value="EnsemblFungi"/>
</dbReference>
<dbReference type="FunFam" id="3.40.50.300:FF:001499">
    <property type="entry name" value="Origin recognition complex subunit 4, putative"/>
    <property type="match status" value="1"/>
</dbReference>
<dbReference type="EMBL" id="HE612862">
    <property type="protein sequence ID" value="CCE63873.1"/>
    <property type="molecule type" value="Genomic_DNA"/>
</dbReference>
<dbReference type="GeneID" id="11535773"/>
<dbReference type="RefSeq" id="XP_003686307.1">
    <property type="nucleotide sequence ID" value="XM_003686259.1"/>
</dbReference>